<dbReference type="AlphaFoldDB" id="A0A9N8NGE2"/>
<accession>A0A9N8NGE2</accession>
<dbReference type="Proteomes" id="UP000675121">
    <property type="component" value="Unassembled WGS sequence"/>
</dbReference>
<evidence type="ECO:0000313" key="3">
    <source>
        <dbReference type="Proteomes" id="UP000675121"/>
    </source>
</evidence>
<feature type="compositionally biased region" description="Low complexity" evidence="1">
    <location>
        <begin position="33"/>
        <end position="42"/>
    </location>
</feature>
<dbReference type="EMBL" id="CAJNAS010000048">
    <property type="protein sequence ID" value="CAE6968662.1"/>
    <property type="molecule type" value="Genomic_DNA"/>
</dbReference>
<proteinExistence type="predicted"/>
<keyword evidence="3" id="KW-1185">Reference proteome</keyword>
<feature type="region of interest" description="Disordered" evidence="1">
    <location>
        <begin position="22"/>
        <end position="55"/>
    </location>
</feature>
<gene>
    <name evidence="2" type="ORF">R70211_07619</name>
</gene>
<comment type="caution">
    <text evidence="2">The sequence shown here is derived from an EMBL/GenBank/DDBJ whole genome shotgun (WGS) entry which is preliminary data.</text>
</comment>
<protein>
    <submittedName>
        <fullName evidence="2">Uncharacterized protein</fullName>
    </submittedName>
</protein>
<evidence type="ECO:0000313" key="2">
    <source>
        <dbReference type="EMBL" id="CAE6968662.1"/>
    </source>
</evidence>
<organism evidence="2 3">
    <name type="scientific">Paraburkholderia domus</name>
    <dbReference type="NCBI Taxonomy" id="2793075"/>
    <lineage>
        <taxon>Bacteria</taxon>
        <taxon>Pseudomonadati</taxon>
        <taxon>Pseudomonadota</taxon>
        <taxon>Betaproteobacteria</taxon>
        <taxon>Burkholderiales</taxon>
        <taxon>Burkholderiaceae</taxon>
        <taxon>Paraburkholderia</taxon>
    </lineage>
</organism>
<name>A0A9N8NGE2_9BURK</name>
<reference evidence="2" key="1">
    <citation type="submission" date="2021-02" db="EMBL/GenBank/DDBJ databases">
        <authorList>
            <person name="Vanwijnsberghe S."/>
        </authorList>
    </citation>
    <scope>NUCLEOTIDE SEQUENCE</scope>
    <source>
        <strain evidence="2">R-70211</strain>
    </source>
</reference>
<feature type="compositionally biased region" description="Basic and acidic residues" evidence="1">
    <location>
        <begin position="44"/>
        <end position="55"/>
    </location>
</feature>
<sequence>MAPAGLCGSTVKVASMYDRMPALRRSAGSVGVSTRRPPGRSSSQRREAEPLAHLT</sequence>
<evidence type="ECO:0000256" key="1">
    <source>
        <dbReference type="SAM" id="MobiDB-lite"/>
    </source>
</evidence>